<dbReference type="OrthoDB" id="1398992at2759"/>
<evidence type="ECO:0000256" key="5">
    <source>
        <dbReference type="SAM" id="Phobius"/>
    </source>
</evidence>
<evidence type="ECO:0000256" key="1">
    <source>
        <dbReference type="ARBA" id="ARBA00022723"/>
    </source>
</evidence>
<keyword evidence="2 4" id="KW-0863">Zinc-finger</keyword>
<dbReference type="Proteomes" id="UP001058974">
    <property type="component" value="Chromosome 3"/>
</dbReference>
<evidence type="ECO:0000256" key="3">
    <source>
        <dbReference type="ARBA" id="ARBA00022833"/>
    </source>
</evidence>
<dbReference type="Gramene" id="Psat03G0296500-T1">
    <property type="protein sequence ID" value="KAI5427752.1"/>
    <property type="gene ID" value="KIW84_032965"/>
</dbReference>
<reference evidence="7 8" key="1">
    <citation type="journal article" date="2022" name="Nat. Genet.">
        <title>Improved pea reference genome and pan-genome highlight genomic features and evolutionary characteristics.</title>
        <authorList>
            <person name="Yang T."/>
            <person name="Liu R."/>
            <person name="Luo Y."/>
            <person name="Hu S."/>
            <person name="Wang D."/>
            <person name="Wang C."/>
            <person name="Pandey M.K."/>
            <person name="Ge S."/>
            <person name="Xu Q."/>
            <person name="Li N."/>
            <person name="Li G."/>
            <person name="Huang Y."/>
            <person name="Saxena R.K."/>
            <person name="Ji Y."/>
            <person name="Li M."/>
            <person name="Yan X."/>
            <person name="He Y."/>
            <person name="Liu Y."/>
            <person name="Wang X."/>
            <person name="Xiang C."/>
            <person name="Varshney R.K."/>
            <person name="Ding H."/>
            <person name="Gao S."/>
            <person name="Zong X."/>
        </authorList>
    </citation>
    <scope>NUCLEOTIDE SEQUENCE [LARGE SCALE GENOMIC DNA]</scope>
    <source>
        <strain evidence="7 8">cv. Zhongwan 6</strain>
    </source>
</reference>
<proteinExistence type="predicted"/>
<dbReference type="GO" id="GO:0008270">
    <property type="term" value="F:zinc ion binding"/>
    <property type="evidence" value="ECO:0007669"/>
    <property type="project" value="UniProtKB-KW"/>
</dbReference>
<dbReference type="EMBL" id="JAMSHJ010000003">
    <property type="protein sequence ID" value="KAI5427752.1"/>
    <property type="molecule type" value="Genomic_DNA"/>
</dbReference>
<keyword evidence="5" id="KW-0472">Membrane</keyword>
<evidence type="ECO:0000313" key="7">
    <source>
        <dbReference type="EMBL" id="KAI5427752.1"/>
    </source>
</evidence>
<dbReference type="Gramene" id="PSAT_LOCUS12964_t1">
    <property type="protein sequence ID" value="CAL5193120.1"/>
    <property type="gene ID" value="PSAT_LOCUS12964"/>
</dbReference>
<keyword evidence="1" id="KW-0479">Metal-binding</keyword>
<feature type="transmembrane region" description="Helical" evidence="5">
    <location>
        <begin position="126"/>
        <end position="146"/>
    </location>
</feature>
<evidence type="ECO:0000256" key="4">
    <source>
        <dbReference type="PROSITE-ProRule" id="PRU01343"/>
    </source>
</evidence>
<evidence type="ECO:0000259" key="6">
    <source>
        <dbReference type="PROSITE" id="PS51999"/>
    </source>
</evidence>
<gene>
    <name evidence="7" type="ORF">KIW84_032965</name>
</gene>
<sequence>MSGSSSTHENMAAPICNCEEKCAIFTSKTAKNPNRRFFGCPYFNFEDKMLYCDYFMWEDEFIASQTSMVELKEAKKEGDVMNSDVEVKINQFESDMEHKINVLERDVQVMKFQSESQMKRGIWKKYVGIVVLLIVALVIVFCIWKHTKLFK</sequence>
<dbReference type="InterPro" id="IPR010666">
    <property type="entry name" value="Znf_GRF"/>
</dbReference>
<feature type="domain" description="GRF-type" evidence="6">
    <location>
        <begin position="16"/>
        <end position="61"/>
    </location>
</feature>
<dbReference type="PROSITE" id="PS51999">
    <property type="entry name" value="ZF_GRF"/>
    <property type="match status" value="1"/>
</dbReference>
<evidence type="ECO:0000256" key="2">
    <source>
        <dbReference type="ARBA" id="ARBA00022771"/>
    </source>
</evidence>
<comment type="caution">
    <text evidence="7">The sequence shown here is derived from an EMBL/GenBank/DDBJ whole genome shotgun (WGS) entry which is preliminary data.</text>
</comment>
<keyword evidence="5" id="KW-0812">Transmembrane</keyword>
<keyword evidence="3" id="KW-0862">Zinc</keyword>
<protein>
    <recommendedName>
        <fullName evidence="6">GRF-type domain-containing protein</fullName>
    </recommendedName>
</protein>
<dbReference type="PANTHER" id="PTHR33248">
    <property type="entry name" value="ZINC ION-BINDING PROTEIN"/>
    <property type="match status" value="1"/>
</dbReference>
<dbReference type="AlphaFoldDB" id="A0A9D4XWC1"/>
<name>A0A9D4XWC1_PEA</name>
<keyword evidence="5" id="KW-1133">Transmembrane helix</keyword>
<accession>A0A9D4XWC1</accession>
<dbReference type="Pfam" id="PF06839">
    <property type="entry name" value="Zn_ribbon_GRF"/>
    <property type="match status" value="1"/>
</dbReference>
<organism evidence="7 8">
    <name type="scientific">Pisum sativum</name>
    <name type="common">Garden pea</name>
    <name type="synonym">Lathyrus oleraceus</name>
    <dbReference type="NCBI Taxonomy" id="3888"/>
    <lineage>
        <taxon>Eukaryota</taxon>
        <taxon>Viridiplantae</taxon>
        <taxon>Streptophyta</taxon>
        <taxon>Embryophyta</taxon>
        <taxon>Tracheophyta</taxon>
        <taxon>Spermatophyta</taxon>
        <taxon>Magnoliopsida</taxon>
        <taxon>eudicotyledons</taxon>
        <taxon>Gunneridae</taxon>
        <taxon>Pentapetalae</taxon>
        <taxon>rosids</taxon>
        <taxon>fabids</taxon>
        <taxon>Fabales</taxon>
        <taxon>Fabaceae</taxon>
        <taxon>Papilionoideae</taxon>
        <taxon>50 kb inversion clade</taxon>
        <taxon>NPAAA clade</taxon>
        <taxon>Hologalegina</taxon>
        <taxon>IRL clade</taxon>
        <taxon>Fabeae</taxon>
        <taxon>Lathyrus</taxon>
    </lineage>
</organism>
<keyword evidence="8" id="KW-1185">Reference proteome</keyword>
<evidence type="ECO:0000313" key="8">
    <source>
        <dbReference type="Proteomes" id="UP001058974"/>
    </source>
</evidence>